<dbReference type="OMA" id="LAQSCKI"/>
<keyword evidence="9" id="KW-1185">Reference proteome</keyword>
<dbReference type="Gene3D" id="1.25.40.180">
    <property type="match status" value="1"/>
</dbReference>
<dbReference type="CDD" id="cd11558">
    <property type="entry name" value="W2_eIF2B_epsilon"/>
    <property type="match status" value="1"/>
</dbReference>
<dbReference type="GO" id="GO:0031369">
    <property type="term" value="F:translation initiation factor binding"/>
    <property type="evidence" value="ECO:0007669"/>
    <property type="project" value="InterPro"/>
</dbReference>
<gene>
    <name evidence="8" type="ORF">TCAL_01431</name>
</gene>
<dbReference type="SMART" id="SM00515">
    <property type="entry name" value="eIF5C"/>
    <property type="match status" value="1"/>
</dbReference>
<dbReference type="InterPro" id="IPR029044">
    <property type="entry name" value="Nucleotide-diphossugar_trans"/>
</dbReference>
<dbReference type="CDD" id="cd04197">
    <property type="entry name" value="eIF-2B_epsilon_N"/>
    <property type="match status" value="1"/>
</dbReference>
<sequence>MMSDLKNEDTLQGVIIADSYDRRFGPLTIHTPKCLLPLANRPMLNYALACLKSCGIHDIIVYCTSHADQIKAFLAEIKSDLGSITVITNEEGRSFGDAIRDLDAKGLLRQNFVLIQADSVANVDLIPILERHKKRLTEDRNASMTLVFKKAAPCHPGRTLDEEVFIATNGDTNRVIHHQKANSSKLNVPLELLDGIDEVRLCFDLMETGIAVCSPAIPPLFADNFDFQTMDDFLKGVIENDLIENTIYLHEVEEHYAARVSNLLTYQVVTQDVLNRWSFPFVPDMILIGLEKTREYRYERHNVYKGKDVIIEKGGCLKENVIVGSSTRIGQYSSVENSSIGAKCRIGHNVTILNSIIHRDVTIDDDCYIEGAIIGSNSKLGPGVIIHERCVLGDHVEFEAKFELTSGSRIVSQPQDSGFSDDEGGEDNDGLKIGSKAFKYVDDVEDEEDDDEIEVITKDIWGLSLKDVHMSEDDSSSDESDIEGLEEACDIMLDDDAKFSVFNAEVFESLHRGFKEGIKADNLILEINSSRHAYAVSSNQVVHSVCSAVFAIPGQQKDLSGPKLLKEIQRVIKAFSPILSKYVKDSAAQIECLFTLEQHCKDHSDYLAVAMKTIHFLYETDIITEDAVLKWFGQSDRHPSFGPGFRKKIQPFIDWLEESEDDDDDDSE</sequence>
<evidence type="ECO:0000313" key="8">
    <source>
        <dbReference type="EMBL" id="TRY69105.1"/>
    </source>
</evidence>
<evidence type="ECO:0000256" key="4">
    <source>
        <dbReference type="ARBA" id="ARBA00044144"/>
    </source>
</evidence>
<dbReference type="InterPro" id="IPR044123">
    <property type="entry name" value="W2_eIF2B_epsilon"/>
</dbReference>
<dbReference type="CDD" id="cd03356">
    <property type="entry name" value="LbH_G1P_AT_C_like"/>
    <property type="match status" value="1"/>
</dbReference>
<evidence type="ECO:0000256" key="2">
    <source>
        <dbReference type="ARBA" id="ARBA00007878"/>
    </source>
</evidence>
<dbReference type="InterPro" id="IPR051956">
    <property type="entry name" value="eIF2B_epsilon"/>
</dbReference>
<dbReference type="InterPro" id="IPR003307">
    <property type="entry name" value="W2_domain"/>
</dbReference>
<evidence type="ECO:0000259" key="7">
    <source>
        <dbReference type="PROSITE" id="PS51363"/>
    </source>
</evidence>
<dbReference type="Proteomes" id="UP000318571">
    <property type="component" value="Chromosome 1"/>
</dbReference>
<dbReference type="InterPro" id="IPR005835">
    <property type="entry name" value="NTP_transferase_dom"/>
</dbReference>
<dbReference type="GO" id="GO:0005829">
    <property type="term" value="C:cytosol"/>
    <property type="evidence" value="ECO:0007669"/>
    <property type="project" value="UniProtKB-SubCell"/>
</dbReference>
<comment type="subcellular location">
    <subcellularLocation>
        <location evidence="1">Cytoplasm</location>
        <location evidence="1">Cytosol</location>
    </subcellularLocation>
</comment>
<evidence type="ECO:0000256" key="1">
    <source>
        <dbReference type="ARBA" id="ARBA00004514"/>
    </source>
</evidence>
<dbReference type="GO" id="GO:0003743">
    <property type="term" value="F:translation initiation factor activity"/>
    <property type="evidence" value="ECO:0007669"/>
    <property type="project" value="TreeGrafter"/>
</dbReference>
<evidence type="ECO:0000313" key="9">
    <source>
        <dbReference type="Proteomes" id="UP000318571"/>
    </source>
</evidence>
<dbReference type="GO" id="GO:0005085">
    <property type="term" value="F:guanyl-nucleotide exchange factor activity"/>
    <property type="evidence" value="ECO:0007669"/>
    <property type="project" value="InterPro"/>
</dbReference>
<evidence type="ECO:0000256" key="6">
    <source>
        <dbReference type="ARBA" id="ARBA00046432"/>
    </source>
</evidence>
<dbReference type="AlphaFoldDB" id="A0A553NUJ5"/>
<dbReference type="FunFam" id="1.25.40.180:FF:000022">
    <property type="entry name" value="Translation initiation factor eIF-2B epsilon subunit"/>
    <property type="match status" value="1"/>
</dbReference>
<dbReference type="InterPro" id="IPR016024">
    <property type="entry name" value="ARM-type_fold"/>
</dbReference>
<dbReference type="Pfam" id="PF00483">
    <property type="entry name" value="NTP_transferase"/>
    <property type="match status" value="1"/>
</dbReference>
<dbReference type="PANTHER" id="PTHR45887">
    <property type="entry name" value="TRANSLATION INITIATION FACTOR EIF-2B SUBUNIT EPSILON"/>
    <property type="match status" value="1"/>
</dbReference>
<keyword evidence="3" id="KW-0963">Cytoplasm</keyword>
<dbReference type="SUPFAM" id="SSF53448">
    <property type="entry name" value="Nucleotide-diphospho-sugar transferases"/>
    <property type="match status" value="1"/>
</dbReference>
<dbReference type="STRING" id="6832.A0A553NUJ5"/>
<feature type="domain" description="W2" evidence="7">
    <location>
        <begin position="496"/>
        <end position="666"/>
    </location>
</feature>
<dbReference type="EMBL" id="VCGU01000010">
    <property type="protein sequence ID" value="TRY69105.1"/>
    <property type="molecule type" value="Genomic_DNA"/>
</dbReference>
<organism evidence="8 9">
    <name type="scientific">Tigriopus californicus</name>
    <name type="common">Marine copepod</name>
    <dbReference type="NCBI Taxonomy" id="6832"/>
    <lineage>
        <taxon>Eukaryota</taxon>
        <taxon>Metazoa</taxon>
        <taxon>Ecdysozoa</taxon>
        <taxon>Arthropoda</taxon>
        <taxon>Crustacea</taxon>
        <taxon>Multicrustacea</taxon>
        <taxon>Hexanauplia</taxon>
        <taxon>Copepoda</taxon>
        <taxon>Harpacticoida</taxon>
        <taxon>Harpacticidae</taxon>
        <taxon>Tigriopus</taxon>
    </lineage>
</organism>
<comment type="subunit">
    <text evidence="6">Component of the translation initiation factor 2B (eIF2B) complex which is a heterodecamer of two sets of five different subunits: alpha, beta, gamma, delta and epsilon. Subunits alpha, beta and delta comprise a regulatory subcomplex and subunits epsilon and gamma comprise a catalytic subcomplex. Within the complex, the hexameric regulatory complex resides at the center, with the two heterodimeric catalytic subcomplexes bound on opposite sides.</text>
</comment>
<proteinExistence type="inferred from homology"/>
<dbReference type="Pfam" id="PF02020">
    <property type="entry name" value="W2"/>
    <property type="match status" value="1"/>
</dbReference>
<comment type="caution">
    <text evidence="8">The sequence shown here is derived from an EMBL/GenBank/DDBJ whole genome shotgun (WGS) entry which is preliminary data.</text>
</comment>
<comment type="similarity">
    <text evidence="2">Belongs to the eIF-2B gamma/epsilon subunits family.</text>
</comment>
<dbReference type="SUPFAM" id="SSF48371">
    <property type="entry name" value="ARM repeat"/>
    <property type="match status" value="1"/>
</dbReference>
<dbReference type="PANTHER" id="PTHR45887:SF1">
    <property type="entry name" value="TRANSLATION INITIATION FACTOR EIF-2B SUBUNIT EPSILON"/>
    <property type="match status" value="1"/>
</dbReference>
<evidence type="ECO:0000256" key="5">
    <source>
        <dbReference type="ARBA" id="ARBA00044345"/>
    </source>
</evidence>
<dbReference type="Gene3D" id="2.160.10.10">
    <property type="entry name" value="Hexapeptide repeat proteins"/>
    <property type="match status" value="1"/>
</dbReference>
<name>A0A553NUJ5_TIGCA</name>
<dbReference type="GO" id="GO:0005851">
    <property type="term" value="C:eukaryotic translation initiation factor 2B complex"/>
    <property type="evidence" value="ECO:0007669"/>
    <property type="project" value="TreeGrafter"/>
</dbReference>
<dbReference type="Pfam" id="PF25084">
    <property type="entry name" value="LbH_EIF2B"/>
    <property type="match status" value="1"/>
</dbReference>
<dbReference type="PROSITE" id="PS51363">
    <property type="entry name" value="W2"/>
    <property type="match status" value="1"/>
</dbReference>
<dbReference type="OrthoDB" id="424572at2759"/>
<dbReference type="InterPro" id="IPR035543">
    <property type="entry name" value="eIF-2B_epsilon_N"/>
</dbReference>
<protein>
    <recommendedName>
        <fullName evidence="4">Translation initiation factor eIF2B subunit epsilon</fullName>
    </recommendedName>
    <alternativeName>
        <fullName evidence="5">eIF2B GDP-GTP exchange factor subunit epsilon</fullName>
    </alternativeName>
</protein>
<dbReference type="Gene3D" id="3.90.550.10">
    <property type="entry name" value="Spore Coat Polysaccharide Biosynthesis Protein SpsA, Chain A"/>
    <property type="match status" value="1"/>
</dbReference>
<dbReference type="InterPro" id="IPR056764">
    <property type="entry name" value="LbH_EIF2B3/5"/>
</dbReference>
<accession>A0A553NUJ5</accession>
<evidence type="ECO:0000256" key="3">
    <source>
        <dbReference type="ARBA" id="ARBA00022490"/>
    </source>
</evidence>
<reference evidence="8 9" key="1">
    <citation type="journal article" date="2018" name="Nat. Ecol. Evol.">
        <title>Genomic signatures of mitonuclear coevolution across populations of Tigriopus californicus.</title>
        <authorList>
            <person name="Barreto F.S."/>
            <person name="Watson E.T."/>
            <person name="Lima T.G."/>
            <person name="Willett C.S."/>
            <person name="Edmands S."/>
            <person name="Li W."/>
            <person name="Burton R.S."/>
        </authorList>
    </citation>
    <scope>NUCLEOTIDE SEQUENCE [LARGE SCALE GENOMIC DNA]</scope>
    <source>
        <strain evidence="8 9">San Diego</strain>
    </source>
</reference>